<gene>
    <name evidence="3" type="ORF">RND81_04G233700</name>
</gene>
<evidence type="ECO:0000313" key="4">
    <source>
        <dbReference type="Proteomes" id="UP001443914"/>
    </source>
</evidence>
<feature type="domain" description="ATPase V1 complex subunit H C-terminal" evidence="2">
    <location>
        <begin position="35"/>
        <end position="98"/>
    </location>
</feature>
<dbReference type="GO" id="GO:0000221">
    <property type="term" value="C:vacuolar proton-transporting V-type ATPase, V1 domain"/>
    <property type="evidence" value="ECO:0007669"/>
    <property type="project" value="InterPro"/>
</dbReference>
<keyword evidence="1" id="KW-0813">Transport</keyword>
<keyword evidence="4" id="KW-1185">Reference proteome</keyword>
<dbReference type="InterPro" id="IPR004908">
    <property type="entry name" value="ATPase_V1-cplx_hsu"/>
</dbReference>
<dbReference type="EMBL" id="JBDFQZ010000004">
    <property type="protein sequence ID" value="KAK9735865.1"/>
    <property type="molecule type" value="Genomic_DNA"/>
</dbReference>
<dbReference type="AlphaFoldDB" id="A0AAW1LNW3"/>
<sequence length="98" mass="11470">MPRIVQNLKVHAWGDEDLVEALNQLEEGMKDNMKKLSSFDKYKQEVLLGHLDWTPVHKDAFFWRENITNFEEHDFQILRVLITILDTSSDPRSLAVAC</sequence>
<accession>A0AAW1LNW3</accession>
<dbReference type="SUPFAM" id="SSF48371">
    <property type="entry name" value="ARM repeat"/>
    <property type="match status" value="1"/>
</dbReference>
<organism evidence="3 4">
    <name type="scientific">Saponaria officinalis</name>
    <name type="common">Common soapwort</name>
    <name type="synonym">Lychnis saponaria</name>
    <dbReference type="NCBI Taxonomy" id="3572"/>
    <lineage>
        <taxon>Eukaryota</taxon>
        <taxon>Viridiplantae</taxon>
        <taxon>Streptophyta</taxon>
        <taxon>Embryophyta</taxon>
        <taxon>Tracheophyta</taxon>
        <taxon>Spermatophyta</taxon>
        <taxon>Magnoliopsida</taxon>
        <taxon>eudicotyledons</taxon>
        <taxon>Gunneridae</taxon>
        <taxon>Pentapetalae</taxon>
        <taxon>Caryophyllales</taxon>
        <taxon>Caryophyllaceae</taxon>
        <taxon>Caryophylleae</taxon>
        <taxon>Saponaria</taxon>
    </lineage>
</organism>
<protein>
    <recommendedName>
        <fullName evidence="2">ATPase V1 complex subunit H C-terminal domain-containing protein</fullName>
    </recommendedName>
</protein>
<dbReference type="PANTHER" id="PTHR10698:SF0">
    <property type="entry name" value="V-TYPE PROTON ATPASE SUBUNIT H"/>
    <property type="match status" value="1"/>
</dbReference>
<reference evidence="3" key="1">
    <citation type="submission" date="2024-03" db="EMBL/GenBank/DDBJ databases">
        <title>WGS assembly of Saponaria officinalis var. Norfolk2.</title>
        <authorList>
            <person name="Jenkins J."/>
            <person name="Shu S."/>
            <person name="Grimwood J."/>
            <person name="Barry K."/>
            <person name="Goodstein D."/>
            <person name="Schmutz J."/>
            <person name="Leebens-Mack J."/>
            <person name="Osbourn A."/>
        </authorList>
    </citation>
    <scope>NUCLEOTIDE SEQUENCE [LARGE SCALE GENOMIC DNA]</scope>
    <source>
        <strain evidence="3">JIC</strain>
    </source>
</reference>
<dbReference type="InterPro" id="IPR038497">
    <property type="entry name" value="ATPase_V1-cplx_hsu_C_sf"/>
</dbReference>
<evidence type="ECO:0000259" key="2">
    <source>
        <dbReference type="Pfam" id="PF11698"/>
    </source>
</evidence>
<comment type="caution">
    <text evidence="3">The sequence shown here is derived from an EMBL/GenBank/DDBJ whole genome shotgun (WGS) entry which is preliminary data.</text>
</comment>
<evidence type="ECO:0000256" key="1">
    <source>
        <dbReference type="ARBA" id="ARBA00022448"/>
    </source>
</evidence>
<proteinExistence type="predicted"/>
<name>A0AAW1LNW3_SAPOF</name>
<dbReference type="InterPro" id="IPR011987">
    <property type="entry name" value="ATPase_V1-cplx_hsu_C"/>
</dbReference>
<evidence type="ECO:0000313" key="3">
    <source>
        <dbReference type="EMBL" id="KAK9735865.1"/>
    </source>
</evidence>
<dbReference type="GO" id="GO:0046961">
    <property type="term" value="F:proton-transporting ATPase activity, rotational mechanism"/>
    <property type="evidence" value="ECO:0007669"/>
    <property type="project" value="InterPro"/>
</dbReference>
<dbReference type="Pfam" id="PF11698">
    <property type="entry name" value="V-ATPase_H_C"/>
    <property type="match status" value="1"/>
</dbReference>
<dbReference type="InterPro" id="IPR016024">
    <property type="entry name" value="ARM-type_fold"/>
</dbReference>
<dbReference type="Proteomes" id="UP001443914">
    <property type="component" value="Unassembled WGS sequence"/>
</dbReference>
<dbReference type="Gene3D" id="1.25.40.150">
    <property type="entry name" value="V-type ATPase, subunit H, C-terminal domain"/>
    <property type="match status" value="1"/>
</dbReference>
<dbReference type="PANTHER" id="PTHR10698">
    <property type="entry name" value="V-TYPE PROTON ATPASE SUBUNIT H"/>
    <property type="match status" value="1"/>
</dbReference>